<organism evidence="1 2">
    <name type="scientific">Desulfonema limicola</name>
    <dbReference type="NCBI Taxonomy" id="45656"/>
    <lineage>
        <taxon>Bacteria</taxon>
        <taxon>Pseudomonadati</taxon>
        <taxon>Thermodesulfobacteriota</taxon>
        <taxon>Desulfobacteria</taxon>
        <taxon>Desulfobacterales</taxon>
        <taxon>Desulfococcaceae</taxon>
        <taxon>Desulfonema</taxon>
    </lineage>
</organism>
<dbReference type="Gene3D" id="2.10.260.10">
    <property type="match status" value="1"/>
</dbReference>
<sequence length="82" mass="9535">MIATVEQWGDRRGITFPEHILSRLSLHTGDRVEVNIINEKIVIRPVSITYPKYSIQELISRMPEDYHAEETDWGSPVGKEVW</sequence>
<dbReference type="RefSeq" id="WP_207687105.1">
    <property type="nucleotide sequence ID" value="NZ_CP061799.1"/>
</dbReference>
<protein>
    <submittedName>
        <fullName evidence="1">Antitoxin PemI-like domain-containing protein</fullName>
    </submittedName>
</protein>
<keyword evidence="2" id="KW-1185">Reference proteome</keyword>
<evidence type="ECO:0000313" key="1">
    <source>
        <dbReference type="EMBL" id="QTA81028.1"/>
    </source>
</evidence>
<evidence type="ECO:0000313" key="2">
    <source>
        <dbReference type="Proteomes" id="UP000663720"/>
    </source>
</evidence>
<accession>A0A975GHC2</accession>
<dbReference type="PANTHER" id="PTHR40516:SF1">
    <property type="entry name" value="ANTITOXIN CHPS-RELATED"/>
    <property type="match status" value="1"/>
</dbReference>
<dbReference type="AlphaFoldDB" id="A0A975GHC2"/>
<dbReference type="EMBL" id="CP061799">
    <property type="protein sequence ID" value="QTA81028.1"/>
    <property type="molecule type" value="Genomic_DNA"/>
</dbReference>
<proteinExistence type="predicted"/>
<dbReference type="InterPro" id="IPR037914">
    <property type="entry name" value="SpoVT-AbrB_sf"/>
</dbReference>
<dbReference type="GO" id="GO:0097351">
    <property type="term" value="F:toxin sequestering activity"/>
    <property type="evidence" value="ECO:0007669"/>
    <property type="project" value="InterPro"/>
</dbReference>
<dbReference type="SUPFAM" id="SSF89447">
    <property type="entry name" value="AbrB/MazE/MraZ-like"/>
    <property type="match status" value="1"/>
</dbReference>
<dbReference type="PANTHER" id="PTHR40516">
    <property type="entry name" value="ANTITOXIN CHPS-RELATED"/>
    <property type="match status" value="1"/>
</dbReference>
<reference evidence="1" key="1">
    <citation type="journal article" date="2021" name="Microb. Physiol.">
        <title>Proteogenomic Insights into the Physiology of Marine, Sulfate-Reducing, Filamentous Desulfonema limicola and Desulfonema magnum.</title>
        <authorList>
            <person name="Schnaars V."/>
            <person name="Wohlbrand L."/>
            <person name="Scheve S."/>
            <person name="Hinrichs C."/>
            <person name="Reinhardt R."/>
            <person name="Rabus R."/>
        </authorList>
    </citation>
    <scope>NUCLEOTIDE SEQUENCE</scope>
    <source>
        <strain evidence="1">5ac10</strain>
    </source>
</reference>
<dbReference type="KEGG" id="dli:dnl_33510"/>
<name>A0A975GHC2_9BACT</name>
<dbReference type="GO" id="GO:0003677">
    <property type="term" value="F:DNA binding"/>
    <property type="evidence" value="ECO:0007669"/>
    <property type="project" value="InterPro"/>
</dbReference>
<dbReference type="Proteomes" id="UP000663720">
    <property type="component" value="Chromosome"/>
</dbReference>
<dbReference type="InterPro" id="IPR039052">
    <property type="entry name" value="Antitox_PemI-like"/>
</dbReference>
<gene>
    <name evidence="1" type="ORF">dnl_33510</name>
</gene>